<dbReference type="EMBL" id="AGNL01002895">
    <property type="protein sequence ID" value="EJK75513.1"/>
    <property type="molecule type" value="Genomic_DNA"/>
</dbReference>
<keyword evidence="1" id="KW-0677">Repeat</keyword>
<feature type="region of interest" description="Disordered" evidence="4">
    <location>
        <begin position="31"/>
        <end position="51"/>
    </location>
</feature>
<dbReference type="PROSITE" id="PS50088">
    <property type="entry name" value="ANK_REPEAT"/>
    <property type="match status" value="1"/>
</dbReference>
<dbReference type="SUPFAM" id="SSF48403">
    <property type="entry name" value="Ankyrin repeat"/>
    <property type="match status" value="1"/>
</dbReference>
<protein>
    <submittedName>
        <fullName evidence="5">Uncharacterized protein</fullName>
    </submittedName>
</protein>
<keyword evidence="6" id="KW-1185">Reference proteome</keyword>
<dbReference type="eggNOG" id="ENOG502QSQ8">
    <property type="taxonomic scope" value="Eukaryota"/>
</dbReference>
<organism evidence="5 6">
    <name type="scientific">Thalassiosira oceanica</name>
    <name type="common">Marine diatom</name>
    <dbReference type="NCBI Taxonomy" id="159749"/>
    <lineage>
        <taxon>Eukaryota</taxon>
        <taxon>Sar</taxon>
        <taxon>Stramenopiles</taxon>
        <taxon>Ochrophyta</taxon>
        <taxon>Bacillariophyta</taxon>
        <taxon>Coscinodiscophyceae</taxon>
        <taxon>Thalassiosirophycidae</taxon>
        <taxon>Thalassiosirales</taxon>
        <taxon>Thalassiosiraceae</taxon>
        <taxon>Thalassiosira</taxon>
    </lineage>
</organism>
<evidence type="ECO:0000313" key="5">
    <source>
        <dbReference type="EMBL" id="EJK75513.1"/>
    </source>
</evidence>
<dbReference type="PANTHER" id="PTHR24173">
    <property type="entry name" value="ANKYRIN REPEAT CONTAINING"/>
    <property type="match status" value="1"/>
</dbReference>
<evidence type="ECO:0000256" key="2">
    <source>
        <dbReference type="ARBA" id="ARBA00023043"/>
    </source>
</evidence>
<feature type="compositionally biased region" description="Basic residues" evidence="4">
    <location>
        <begin position="385"/>
        <end position="397"/>
    </location>
</feature>
<dbReference type="PROSITE" id="PS50297">
    <property type="entry name" value="ANK_REP_REGION"/>
    <property type="match status" value="1"/>
</dbReference>
<name>K0T9U0_THAOC</name>
<dbReference type="Gene3D" id="1.25.40.20">
    <property type="entry name" value="Ankyrin repeat-containing domain"/>
    <property type="match status" value="1"/>
</dbReference>
<evidence type="ECO:0000313" key="6">
    <source>
        <dbReference type="Proteomes" id="UP000266841"/>
    </source>
</evidence>
<sequence>MPRGAQGPAELALRPLVLRRLPRRMAVALRGRGGNEEKVPHLQGQDPPVEGNGGNIGLIPSGRNNWVYGINITYDHAQPRPNHAPELAQVEEEVGADWDGVTVLGDKRKPPVVMPDHICKAIDKGNIKSVLRWINANRNEDRVNAISSPENMPALCEASMFGHMTLMSLLLQLGADVNIRDSNGTTALAIVTNLHLMRQVNWDVSSRARLLLSWGASIIGTRCSRQNAASSARVCGKHDLANLLESELGGRRCEIVNLLSRPELNGKTCVMGEFLPDSDQYKVTLETRSKEVLSLDSGNLKRRDRTPQDCGYYIEFKNGRTIRHDFDSNEDCRAFVAALNNNGESQPAVTEEAEVRAEQAAAELLAELELEDEPKESPKGGKTGGKTKKKKGGKKKK</sequence>
<comment type="caution">
    <text evidence="5">The sequence shown here is derived from an EMBL/GenBank/DDBJ whole genome shotgun (WGS) entry which is preliminary data.</text>
</comment>
<feature type="region of interest" description="Disordered" evidence="4">
    <location>
        <begin position="366"/>
        <end position="397"/>
    </location>
</feature>
<evidence type="ECO:0000256" key="1">
    <source>
        <dbReference type="ARBA" id="ARBA00022737"/>
    </source>
</evidence>
<dbReference type="PANTHER" id="PTHR24173:SF74">
    <property type="entry name" value="ANKYRIN REPEAT DOMAIN-CONTAINING PROTEIN 16"/>
    <property type="match status" value="1"/>
</dbReference>
<dbReference type="AlphaFoldDB" id="K0T9U0"/>
<reference evidence="5 6" key="1">
    <citation type="journal article" date="2012" name="Genome Biol.">
        <title>Genome and low-iron response of an oceanic diatom adapted to chronic iron limitation.</title>
        <authorList>
            <person name="Lommer M."/>
            <person name="Specht M."/>
            <person name="Roy A.S."/>
            <person name="Kraemer L."/>
            <person name="Andreson R."/>
            <person name="Gutowska M.A."/>
            <person name="Wolf J."/>
            <person name="Bergner S.V."/>
            <person name="Schilhabel M.B."/>
            <person name="Klostermeier U.C."/>
            <person name="Beiko R.G."/>
            <person name="Rosenstiel P."/>
            <person name="Hippler M."/>
            <person name="Laroche J."/>
        </authorList>
    </citation>
    <scope>NUCLEOTIDE SEQUENCE [LARGE SCALE GENOMIC DNA]</scope>
    <source>
        <strain evidence="5 6">CCMP1005</strain>
    </source>
</reference>
<dbReference type="Pfam" id="PF00023">
    <property type="entry name" value="Ank"/>
    <property type="match status" value="1"/>
</dbReference>
<proteinExistence type="predicted"/>
<dbReference type="Proteomes" id="UP000266841">
    <property type="component" value="Unassembled WGS sequence"/>
</dbReference>
<accession>K0T9U0</accession>
<gene>
    <name evidence="5" type="ORF">THAOC_02761</name>
</gene>
<evidence type="ECO:0000256" key="4">
    <source>
        <dbReference type="SAM" id="MobiDB-lite"/>
    </source>
</evidence>
<evidence type="ECO:0000256" key="3">
    <source>
        <dbReference type="PROSITE-ProRule" id="PRU00023"/>
    </source>
</evidence>
<keyword evidence="2 3" id="KW-0040">ANK repeat</keyword>
<dbReference type="InterPro" id="IPR036770">
    <property type="entry name" value="Ankyrin_rpt-contain_sf"/>
</dbReference>
<feature type="repeat" description="ANK" evidence="3">
    <location>
        <begin position="150"/>
        <end position="182"/>
    </location>
</feature>
<dbReference type="InterPro" id="IPR002110">
    <property type="entry name" value="Ankyrin_rpt"/>
</dbReference>
<dbReference type="OrthoDB" id="194358at2759"/>